<feature type="domain" description="EamA" evidence="9">
    <location>
        <begin position="8"/>
        <end position="141"/>
    </location>
</feature>
<dbReference type="PANTHER" id="PTHR22911:SF137">
    <property type="entry name" value="SOLUTE CARRIER FAMILY 35 MEMBER G2-RELATED"/>
    <property type="match status" value="1"/>
</dbReference>
<dbReference type="NCBIfam" id="TIGR00688">
    <property type="entry name" value="rarD"/>
    <property type="match status" value="1"/>
</dbReference>
<dbReference type="RefSeq" id="WP_315946123.1">
    <property type="nucleotide sequence ID" value="NZ_JAWCUA010000003.1"/>
</dbReference>
<dbReference type="InterPro" id="IPR000620">
    <property type="entry name" value="EamA_dom"/>
</dbReference>
<feature type="transmembrane region" description="Helical" evidence="8">
    <location>
        <begin position="7"/>
        <end position="26"/>
    </location>
</feature>
<feature type="transmembrane region" description="Helical" evidence="8">
    <location>
        <begin position="71"/>
        <end position="91"/>
    </location>
</feature>
<dbReference type="EMBL" id="JAWCUA010000003">
    <property type="protein sequence ID" value="MDU0112383.1"/>
    <property type="molecule type" value="Genomic_DNA"/>
</dbReference>
<feature type="transmembrane region" description="Helical" evidence="8">
    <location>
        <begin position="127"/>
        <end position="144"/>
    </location>
</feature>
<keyword evidence="11" id="KW-1185">Reference proteome</keyword>
<keyword evidence="3" id="KW-0813">Transport</keyword>
<evidence type="ECO:0000256" key="4">
    <source>
        <dbReference type="ARBA" id="ARBA00022475"/>
    </source>
</evidence>
<feature type="transmembrane region" description="Helical" evidence="8">
    <location>
        <begin position="150"/>
        <end position="166"/>
    </location>
</feature>
<feature type="transmembrane region" description="Helical" evidence="8">
    <location>
        <begin position="103"/>
        <end position="120"/>
    </location>
</feature>
<gene>
    <name evidence="10" type="primary">rarD</name>
    <name evidence="10" type="ORF">RT723_05085</name>
</gene>
<evidence type="ECO:0000313" key="10">
    <source>
        <dbReference type="EMBL" id="MDU0112383.1"/>
    </source>
</evidence>
<evidence type="ECO:0000313" key="11">
    <source>
        <dbReference type="Proteomes" id="UP001257914"/>
    </source>
</evidence>
<evidence type="ECO:0000256" key="6">
    <source>
        <dbReference type="ARBA" id="ARBA00022989"/>
    </source>
</evidence>
<accession>A0ABU3QY84</accession>
<feature type="transmembrane region" description="Helical" evidence="8">
    <location>
        <begin position="209"/>
        <end position="231"/>
    </location>
</feature>
<evidence type="ECO:0000259" key="9">
    <source>
        <dbReference type="Pfam" id="PF00892"/>
    </source>
</evidence>
<evidence type="ECO:0000256" key="7">
    <source>
        <dbReference type="ARBA" id="ARBA00023136"/>
    </source>
</evidence>
<evidence type="ECO:0000256" key="5">
    <source>
        <dbReference type="ARBA" id="ARBA00022692"/>
    </source>
</evidence>
<dbReference type="SUPFAM" id="SSF103481">
    <property type="entry name" value="Multidrug resistance efflux transporter EmrE"/>
    <property type="match status" value="2"/>
</dbReference>
<keyword evidence="5 8" id="KW-0812">Transmembrane</keyword>
<evidence type="ECO:0000256" key="3">
    <source>
        <dbReference type="ARBA" id="ARBA00022448"/>
    </source>
</evidence>
<comment type="caution">
    <text evidence="10">The sequence shown here is derived from an EMBL/GenBank/DDBJ whole genome shotgun (WGS) entry which is preliminary data.</text>
</comment>
<comment type="similarity">
    <text evidence="2">Belongs to the EamA transporter family.</text>
</comment>
<name>A0ABU3QY84_9GAMM</name>
<dbReference type="InterPro" id="IPR037185">
    <property type="entry name" value="EmrE-like"/>
</dbReference>
<dbReference type="Proteomes" id="UP001257914">
    <property type="component" value="Unassembled WGS sequence"/>
</dbReference>
<comment type="subcellular location">
    <subcellularLocation>
        <location evidence="1">Cell membrane</location>
        <topology evidence="1">Multi-pass membrane protein</topology>
    </subcellularLocation>
</comment>
<feature type="transmembrane region" description="Helical" evidence="8">
    <location>
        <begin position="273"/>
        <end position="290"/>
    </location>
</feature>
<keyword evidence="6 8" id="KW-1133">Transmembrane helix</keyword>
<evidence type="ECO:0000256" key="2">
    <source>
        <dbReference type="ARBA" id="ARBA00007362"/>
    </source>
</evidence>
<evidence type="ECO:0000256" key="1">
    <source>
        <dbReference type="ARBA" id="ARBA00004651"/>
    </source>
</evidence>
<feature type="transmembrane region" description="Helical" evidence="8">
    <location>
        <begin position="38"/>
        <end position="59"/>
    </location>
</feature>
<feature type="transmembrane region" description="Helical" evidence="8">
    <location>
        <begin position="178"/>
        <end position="197"/>
    </location>
</feature>
<dbReference type="PANTHER" id="PTHR22911">
    <property type="entry name" value="ACYL-MALONYL CONDENSING ENZYME-RELATED"/>
    <property type="match status" value="1"/>
</dbReference>
<keyword evidence="4" id="KW-1003">Cell membrane</keyword>
<feature type="transmembrane region" description="Helical" evidence="8">
    <location>
        <begin position="243"/>
        <end position="261"/>
    </location>
</feature>
<dbReference type="Pfam" id="PF00892">
    <property type="entry name" value="EamA"/>
    <property type="match status" value="1"/>
</dbReference>
<reference evidence="10 11" key="1">
    <citation type="submission" date="2023-10" db="EMBL/GenBank/DDBJ databases">
        <title>Psychrosphaera aquimaarina strain SW33 isolated from seawater.</title>
        <authorList>
            <person name="Bayburt H."/>
            <person name="Kim J.M."/>
            <person name="Choi B.J."/>
            <person name="Jeon C.O."/>
        </authorList>
    </citation>
    <scope>NUCLEOTIDE SEQUENCE [LARGE SCALE GENOMIC DNA]</scope>
    <source>
        <strain evidence="10 11">KCTC 52743</strain>
    </source>
</reference>
<proteinExistence type="inferred from homology"/>
<sequence>MNTNAKQGVFLAIAAYFMWGVIPAYFKLLDSVDSVEILMHRIIWSSLLLAIIISVKQNWMQISNIFRSPKTLVILVASSAILGFNWWLFIWAINNNHILDASLGYYINPLLNVGLGMLFLGERLSKLQYAAVSLAFIGVAIQVITFGSFPIVAFALATSFAIYGLIRKMVSVDSVSGLLVESMLLVIPAFLYWWFMVPTQSSNFADNSIGFNLLLMSAGIVTTAPLLCFVAAARRLNYSTMGFFQYIGPSIMFIFGVFIYGEQVGQDRLVTFGFIWVALVIYSIASILKIKKDNKAAS</sequence>
<keyword evidence="7 8" id="KW-0472">Membrane</keyword>
<dbReference type="InterPro" id="IPR004626">
    <property type="entry name" value="RarD"/>
</dbReference>
<protein>
    <submittedName>
        <fullName evidence="10">EamA family transporter RarD</fullName>
    </submittedName>
</protein>
<evidence type="ECO:0000256" key="8">
    <source>
        <dbReference type="SAM" id="Phobius"/>
    </source>
</evidence>
<organism evidence="10 11">
    <name type="scientific">Psychrosphaera aquimarina</name>
    <dbReference type="NCBI Taxonomy" id="2044854"/>
    <lineage>
        <taxon>Bacteria</taxon>
        <taxon>Pseudomonadati</taxon>
        <taxon>Pseudomonadota</taxon>
        <taxon>Gammaproteobacteria</taxon>
        <taxon>Alteromonadales</taxon>
        <taxon>Pseudoalteromonadaceae</taxon>
        <taxon>Psychrosphaera</taxon>
    </lineage>
</organism>